<protein>
    <submittedName>
        <fullName evidence="3">4Fe-4S binding protein</fullName>
    </submittedName>
</protein>
<dbReference type="Proteomes" id="UP000267448">
    <property type="component" value="Unassembled WGS sequence"/>
</dbReference>
<dbReference type="AlphaFoldDB" id="A0A3S0K7X1"/>
<keyword evidence="1" id="KW-0472">Membrane</keyword>
<dbReference type="InterPro" id="IPR007329">
    <property type="entry name" value="FMN-bd"/>
</dbReference>
<feature type="domain" description="FMN-binding" evidence="2">
    <location>
        <begin position="80"/>
        <end position="159"/>
    </location>
</feature>
<evidence type="ECO:0000256" key="1">
    <source>
        <dbReference type="SAM" id="Phobius"/>
    </source>
</evidence>
<keyword evidence="1" id="KW-0812">Transmembrane</keyword>
<dbReference type="SMART" id="SM00900">
    <property type="entry name" value="FMN_bind"/>
    <property type="match status" value="1"/>
</dbReference>
<comment type="caution">
    <text evidence="3">The sequence shown here is derived from an EMBL/GenBank/DDBJ whole genome shotgun (WGS) entry which is preliminary data.</text>
</comment>
<keyword evidence="4" id="KW-1185">Reference proteome</keyword>
<feature type="transmembrane region" description="Helical" evidence="1">
    <location>
        <begin position="238"/>
        <end position="261"/>
    </location>
</feature>
<keyword evidence="1" id="KW-1133">Transmembrane helix</keyword>
<dbReference type="GO" id="GO:0010181">
    <property type="term" value="F:FMN binding"/>
    <property type="evidence" value="ECO:0007669"/>
    <property type="project" value="InterPro"/>
</dbReference>
<dbReference type="GO" id="GO:0016020">
    <property type="term" value="C:membrane"/>
    <property type="evidence" value="ECO:0007669"/>
    <property type="project" value="InterPro"/>
</dbReference>
<dbReference type="Pfam" id="PF04205">
    <property type="entry name" value="FMN_bind"/>
    <property type="match status" value="1"/>
</dbReference>
<feature type="transmembrane region" description="Helical" evidence="1">
    <location>
        <begin position="327"/>
        <end position="352"/>
    </location>
</feature>
<sequence>MYSKKRSDFWKKVASIVSVILLLLAWYGGSTRITDNQSGMVDQLLINGDLLNQIDDRLYEGRILNKLNPVEYIGLGSGIGYGGMTEVAVTVSSLGDIQRIAVLSSKDTSSYLDKVIQSNLMEKLLGKNIKSNFEIDGVSGATVSTNALTEAIKRAADPVRFELFGINRAENEKPISHFRWLDLLAIAMFTMAILVNKTRHRKKSMFNWALLLTSMCVFGFYSSSLFSSSTMGILISGAWLTGLGNYTSIILLSLVILYIIATNKNVYCNTLCPFGATQECLAKLGNTKTISLTPVFFEWFPRGLLLVTLCLGLYYRNPASFSYEPFGIMFGMIGSIYLFVLTTITIVTSLVVKRPWCRTLCPMNPMTDFIRFNRQWFKSVLNKQRLKRQIILTNQMVGSEVKRSEVSK</sequence>
<evidence type="ECO:0000259" key="2">
    <source>
        <dbReference type="SMART" id="SM00900"/>
    </source>
</evidence>
<name>A0A3S0K7X1_9GAMM</name>
<accession>A0A3S0K7X1</accession>
<organism evidence="3 4">
    <name type="scientific">Shewanella canadensis</name>
    <dbReference type="NCBI Taxonomy" id="271096"/>
    <lineage>
        <taxon>Bacteria</taxon>
        <taxon>Pseudomonadati</taxon>
        <taxon>Pseudomonadota</taxon>
        <taxon>Gammaproteobacteria</taxon>
        <taxon>Alteromonadales</taxon>
        <taxon>Shewanellaceae</taxon>
        <taxon>Shewanella</taxon>
    </lineage>
</organism>
<proteinExistence type="predicted"/>
<feature type="transmembrane region" description="Helical" evidence="1">
    <location>
        <begin position="208"/>
        <end position="226"/>
    </location>
</feature>
<dbReference type="Pfam" id="PF12801">
    <property type="entry name" value="Fer4_5"/>
    <property type="match status" value="2"/>
</dbReference>
<feature type="transmembrane region" description="Helical" evidence="1">
    <location>
        <begin position="296"/>
        <end position="315"/>
    </location>
</feature>
<dbReference type="RefSeq" id="WP_126521565.1">
    <property type="nucleotide sequence ID" value="NZ_RXNU01000011.1"/>
</dbReference>
<dbReference type="OrthoDB" id="9806398at2"/>
<dbReference type="EMBL" id="RXNU01000011">
    <property type="protein sequence ID" value="RTR37573.1"/>
    <property type="molecule type" value="Genomic_DNA"/>
</dbReference>
<gene>
    <name evidence="3" type="ORF">EKG38_17740</name>
</gene>
<evidence type="ECO:0000313" key="3">
    <source>
        <dbReference type="EMBL" id="RTR37573.1"/>
    </source>
</evidence>
<evidence type="ECO:0000313" key="4">
    <source>
        <dbReference type="Proteomes" id="UP000267448"/>
    </source>
</evidence>
<dbReference type="InterPro" id="IPR017896">
    <property type="entry name" value="4Fe4S_Fe-S-bd"/>
</dbReference>
<reference evidence="3 4" key="1">
    <citation type="submission" date="2018-12" db="EMBL/GenBank/DDBJ databases">
        <authorList>
            <person name="Yu L."/>
        </authorList>
    </citation>
    <scope>NUCLEOTIDE SEQUENCE [LARGE SCALE GENOMIC DNA]</scope>
    <source>
        <strain evidence="3 4">HAW-EB2</strain>
    </source>
</reference>